<reference evidence="1" key="1">
    <citation type="submission" date="2021-06" db="EMBL/GenBank/DDBJ databases">
        <authorList>
            <person name="Huq M.A."/>
        </authorList>
    </citation>
    <scope>NUCLEOTIDE SEQUENCE</scope>
    <source>
        <strain evidence="1">MAH-26</strain>
    </source>
</reference>
<dbReference type="RefSeq" id="WP_217792793.1">
    <property type="nucleotide sequence ID" value="NZ_JAHSPG010000013.1"/>
</dbReference>
<sequence length="380" mass="41285">MNQKLNWLFALAIIIFSVYSCKKDDASPVPVISLSVTTDTLSVAFGDSVIIKATVGNNVQVEHSWKLNDSLFSKTADFRYKPSRAGDYKLVYAGGNAEGHFTKNIVLRVAAPVRPITAGSGRYISVVFDYLPAPGQFVNEEGLGDKNAPKGIIGGTDALLHLGAYGGYVVFGFDHSILNKPGYDLAIYGNPLPPPMEWSEPGIVMVSQDKNGNGLPDDEWYELAGSEYNAATTKKKYTITYYNPKATADVQWKDNLGNTGAVEINPFHDHSYYPSFAANQDSISFTGTLLKNTFGLMDNGFIYINTGFSFGYADNYSSGDDYAKNHFNSFNIDSAVDANGQAIQLSSIDFVKVYTGQNDKGNTLLGEISTEISGAKDLGF</sequence>
<evidence type="ECO:0000313" key="2">
    <source>
        <dbReference type="Proteomes" id="UP000812270"/>
    </source>
</evidence>
<evidence type="ECO:0008006" key="3">
    <source>
        <dbReference type="Google" id="ProtNLM"/>
    </source>
</evidence>
<proteinExistence type="predicted"/>
<organism evidence="1 2">
    <name type="scientific">Pinibacter aurantiacus</name>
    <dbReference type="NCBI Taxonomy" id="2851599"/>
    <lineage>
        <taxon>Bacteria</taxon>
        <taxon>Pseudomonadati</taxon>
        <taxon>Bacteroidota</taxon>
        <taxon>Chitinophagia</taxon>
        <taxon>Chitinophagales</taxon>
        <taxon>Chitinophagaceae</taxon>
        <taxon>Pinibacter</taxon>
    </lineage>
</organism>
<name>A0A9E2SCH0_9BACT</name>
<dbReference type="Proteomes" id="UP000812270">
    <property type="component" value="Unassembled WGS sequence"/>
</dbReference>
<evidence type="ECO:0000313" key="1">
    <source>
        <dbReference type="EMBL" id="MBV4358989.1"/>
    </source>
</evidence>
<dbReference type="AlphaFoldDB" id="A0A9E2SCH0"/>
<dbReference type="PROSITE" id="PS51257">
    <property type="entry name" value="PROKAR_LIPOPROTEIN"/>
    <property type="match status" value="1"/>
</dbReference>
<gene>
    <name evidence="1" type="ORF">KTO63_17610</name>
</gene>
<comment type="caution">
    <text evidence="1">The sequence shown here is derived from an EMBL/GenBank/DDBJ whole genome shotgun (WGS) entry which is preliminary data.</text>
</comment>
<accession>A0A9E2SCH0</accession>
<dbReference type="EMBL" id="JAHSPG010000013">
    <property type="protein sequence ID" value="MBV4358989.1"/>
    <property type="molecule type" value="Genomic_DNA"/>
</dbReference>
<keyword evidence="2" id="KW-1185">Reference proteome</keyword>
<protein>
    <recommendedName>
        <fullName evidence="3">PKD domain-containing protein</fullName>
    </recommendedName>
</protein>